<dbReference type="Gene3D" id="3.30.2410.10">
    <property type="entry name" value="Hect, E3 ligase catalytic domain"/>
    <property type="match status" value="1"/>
</dbReference>
<dbReference type="InterPro" id="IPR035983">
    <property type="entry name" value="Hect_E3_ubiquitin_ligase"/>
</dbReference>
<evidence type="ECO:0000313" key="6">
    <source>
        <dbReference type="Ensembl" id="ENSCCRP00000162712.1"/>
    </source>
</evidence>
<name>A0A9J8BZ32_CYPCA</name>
<keyword evidence="2 3" id="KW-0833">Ubl conjugation pathway</keyword>
<keyword evidence="1" id="KW-0808">Transferase</keyword>
<evidence type="ECO:0000256" key="4">
    <source>
        <dbReference type="SAM" id="MobiDB-lite"/>
    </source>
</evidence>
<dbReference type="Ensembl" id="ENSCCRT00000109388.1">
    <property type="protein sequence ID" value="ENSCCRP00000162712.1"/>
    <property type="gene ID" value="ENSCCRG00000059028.1"/>
</dbReference>
<evidence type="ECO:0000256" key="2">
    <source>
        <dbReference type="ARBA" id="ARBA00022786"/>
    </source>
</evidence>
<feature type="region of interest" description="Disordered" evidence="4">
    <location>
        <begin position="329"/>
        <end position="357"/>
    </location>
</feature>
<feature type="compositionally biased region" description="Polar residues" evidence="4">
    <location>
        <begin position="264"/>
        <end position="279"/>
    </location>
</feature>
<dbReference type="Proteomes" id="UP001108240">
    <property type="component" value="Unplaced"/>
</dbReference>
<sequence>MSGEQPEYALIESAARNLLSLITATAGQEQVQGQSQSRGLTLNPPGSQNLGLRQPSIHQEMTRSFPSMFRKERTSGKRRFPTPVIKAVVAPTKHTSLQFYLLPAPTDRTPQGSQELKLLMAGLGKRHISLPDNSNHVEITASLAVEYPKLENLMGGWLLYKASGGSGQRKLTVIPPESEGYSAKLLKSSSNNGRHMLFIVPLQDEIDISPLPFDAPEFSKMPKSQCKTCGETLPLQALALHVESCSKPDSDQEAEEESSDCLEASTQIVSSPETSIKSDPTNKEDQSATSKRCPICQVMFPPDYIEIHASACGESQCPVWDLSDTETVDVDTEEEAGPSGIASQTTPNQNLPSTSSVSLSDFTDEAKDWKTVQGPIKAAELYRQSVIQDHASEKPLYMHLDLTSSISDQEASLIAFYKACNAKWGCPLKTRLEGDPAIGEGVNRFLFSMTTQKLKCSFHLNFGMPLLHQFLSPHCLTFVFFSVRPQNILFSCFSGNAHITRIFDGEPDHLVPSSSAHLVDSDLFLMAGRMIGHCFLHGGPPLSGLSPAVVHVISGGSAETAVVQISDCPDFDLRQKIMLLEGESELTPDEKESINDLCFSWDLPPVNNANRRWLYERLLHHAVIGRTMRQIKQLRKGLKETMLWPLLRQRPDVLPVIFPPEKNDVLTPVCVINSISWPSMVENDDEDDNDDECSLEDKSRIAGYLRQFIESASSHELKALVKFWVGWEVPTTSLKLEVTNCNLPRASTCFETLRLPSRYCNYPAFQKELLACIGTVDTGFGLV</sequence>
<feature type="region of interest" description="Disordered" evidence="4">
    <location>
        <begin position="30"/>
        <end position="77"/>
    </location>
</feature>
<evidence type="ECO:0000256" key="3">
    <source>
        <dbReference type="PROSITE-ProRule" id="PRU00104"/>
    </source>
</evidence>
<evidence type="ECO:0000256" key="1">
    <source>
        <dbReference type="ARBA" id="ARBA00022679"/>
    </source>
</evidence>
<reference evidence="6" key="2">
    <citation type="submission" date="2025-09" db="UniProtKB">
        <authorList>
            <consortium name="Ensembl"/>
        </authorList>
    </citation>
    <scope>IDENTIFICATION</scope>
</reference>
<feature type="compositionally biased region" description="Acidic residues" evidence="4">
    <location>
        <begin position="251"/>
        <end position="260"/>
    </location>
</feature>
<proteinExistence type="predicted"/>
<dbReference type="Pfam" id="PF00632">
    <property type="entry name" value="HECT"/>
    <property type="match status" value="1"/>
</dbReference>
<protein>
    <recommendedName>
        <fullName evidence="5">HECT domain-containing protein</fullName>
    </recommendedName>
</protein>
<dbReference type="AlphaFoldDB" id="A0A9J8BZ32"/>
<feature type="region of interest" description="Disordered" evidence="4">
    <location>
        <begin position="246"/>
        <end position="288"/>
    </location>
</feature>
<evidence type="ECO:0000313" key="7">
    <source>
        <dbReference type="Proteomes" id="UP001108240"/>
    </source>
</evidence>
<feature type="compositionally biased region" description="Polar residues" evidence="4">
    <location>
        <begin position="341"/>
        <end position="357"/>
    </location>
</feature>
<dbReference type="SUPFAM" id="SSF56204">
    <property type="entry name" value="Hect, E3 ligase catalytic domain"/>
    <property type="match status" value="1"/>
</dbReference>
<feature type="compositionally biased region" description="Polar residues" evidence="4">
    <location>
        <begin position="30"/>
        <end position="65"/>
    </location>
</feature>
<keyword evidence="7" id="KW-1185">Reference proteome</keyword>
<reference evidence="6" key="1">
    <citation type="submission" date="2025-08" db="UniProtKB">
        <authorList>
            <consortium name="Ensembl"/>
        </authorList>
    </citation>
    <scope>IDENTIFICATION</scope>
</reference>
<dbReference type="PROSITE" id="PS50237">
    <property type="entry name" value="HECT"/>
    <property type="match status" value="1"/>
</dbReference>
<dbReference type="GO" id="GO:0004842">
    <property type="term" value="F:ubiquitin-protein transferase activity"/>
    <property type="evidence" value="ECO:0007669"/>
    <property type="project" value="InterPro"/>
</dbReference>
<organism evidence="6 7">
    <name type="scientific">Cyprinus carpio carpio</name>
    <dbReference type="NCBI Taxonomy" id="630221"/>
    <lineage>
        <taxon>Eukaryota</taxon>
        <taxon>Metazoa</taxon>
        <taxon>Chordata</taxon>
        <taxon>Craniata</taxon>
        <taxon>Vertebrata</taxon>
        <taxon>Euteleostomi</taxon>
        <taxon>Actinopterygii</taxon>
        <taxon>Neopterygii</taxon>
        <taxon>Teleostei</taxon>
        <taxon>Ostariophysi</taxon>
        <taxon>Cypriniformes</taxon>
        <taxon>Cyprinidae</taxon>
        <taxon>Cyprininae</taxon>
        <taxon>Cyprinus</taxon>
    </lineage>
</organism>
<evidence type="ECO:0000259" key="5">
    <source>
        <dbReference type="PROSITE" id="PS50237"/>
    </source>
</evidence>
<feature type="active site" description="Glycyl thioester intermediate" evidence="3">
    <location>
        <position position="749"/>
    </location>
</feature>
<dbReference type="GeneTree" id="ENSGT00460000041731"/>
<accession>A0A9J8BZ32</accession>
<dbReference type="InterPro" id="IPR000569">
    <property type="entry name" value="HECT_dom"/>
</dbReference>
<feature type="domain" description="HECT" evidence="5">
    <location>
        <begin position="605"/>
        <end position="783"/>
    </location>
</feature>